<proteinExistence type="predicted"/>
<feature type="active site" evidence="1">
    <location>
        <position position="167"/>
    </location>
</feature>
<feature type="binding site" evidence="2">
    <location>
        <begin position="171"/>
        <end position="178"/>
    </location>
    <ligand>
        <name>ATP</name>
        <dbReference type="ChEBI" id="CHEBI:30616"/>
    </ligand>
</feature>
<dbReference type="InterPro" id="IPR040198">
    <property type="entry name" value="Fido_containing"/>
</dbReference>
<dbReference type="Gene3D" id="1.10.3290.10">
    <property type="entry name" value="Fido-like domain"/>
    <property type="match status" value="1"/>
</dbReference>
<dbReference type="GO" id="GO:0005524">
    <property type="term" value="F:ATP binding"/>
    <property type="evidence" value="ECO:0007669"/>
    <property type="project" value="UniProtKB-KW"/>
</dbReference>
<dbReference type="PANTHER" id="PTHR13504:SF38">
    <property type="entry name" value="FIDO DOMAIN-CONTAINING PROTEIN"/>
    <property type="match status" value="1"/>
</dbReference>
<dbReference type="InterPro" id="IPR036597">
    <property type="entry name" value="Fido-like_dom_sf"/>
</dbReference>
<reference evidence="4 5" key="1">
    <citation type="journal article" date="2015" name="Nature">
        <title>rRNA introns, odd ribosomes, and small enigmatic genomes across a large radiation of phyla.</title>
        <authorList>
            <person name="Brown C.T."/>
            <person name="Hug L.A."/>
            <person name="Thomas B.C."/>
            <person name="Sharon I."/>
            <person name="Castelle C.J."/>
            <person name="Singh A."/>
            <person name="Wilkins M.J."/>
            <person name="Williams K.H."/>
            <person name="Banfield J.F."/>
        </authorList>
    </citation>
    <scope>NUCLEOTIDE SEQUENCE [LARGE SCALE GENOMIC DNA]</scope>
</reference>
<sequence length="317" mass="35816">MLNYKWDKTARLTALLGEIEVLKRVYDALPQMSVVEEKLLRRSLLKSAVYSARIEGIPATEQSPKLEAQNLLSAYRRIFSGGYGDKFSTKLVRDLHTAAMKNLSPGAGEYRNEPWAIYNQAGVAVHVAPPHFRLQEMMDEYSRYISGLYDSTAEKSAAAQFILEKIHPFADGNGRVGRLVSAYLLQTEGYGFKGLLMLEEYIEKHREEYYEVLTPSDDMTGFVEYFLEGVVRQANAGLERLKDEPEDEGAPHLLPRREEILAVIGEHPRSSFDFIHRRFLSVNPKTLNFVDSAGIEPAIGRCERPGIPLTYEPRGLG</sequence>
<name>A0A0G1UUL4_9BACT</name>
<accession>A0A0G1UUL4</accession>
<dbReference type="Proteomes" id="UP000034694">
    <property type="component" value="Unassembled WGS sequence"/>
</dbReference>
<protein>
    <submittedName>
        <fullName evidence="4">Fic/DOC family protein</fullName>
    </submittedName>
</protein>
<keyword evidence="2" id="KW-0547">Nucleotide-binding</keyword>
<feature type="binding site" evidence="2">
    <location>
        <begin position="123"/>
        <end position="126"/>
    </location>
    <ligand>
        <name>ATP</name>
        <dbReference type="ChEBI" id="CHEBI:30616"/>
    </ligand>
</feature>
<dbReference type="Pfam" id="PF02661">
    <property type="entry name" value="Fic"/>
    <property type="match status" value="1"/>
</dbReference>
<feature type="binding site" evidence="2">
    <location>
        <begin position="209"/>
        <end position="210"/>
    </location>
    <ligand>
        <name>ATP</name>
        <dbReference type="ChEBI" id="CHEBI:30616"/>
    </ligand>
</feature>
<dbReference type="EMBL" id="LCPK01000011">
    <property type="protein sequence ID" value="KKU97924.1"/>
    <property type="molecule type" value="Genomic_DNA"/>
</dbReference>
<feature type="domain" description="Fido" evidence="3">
    <location>
        <begin position="87"/>
        <end position="228"/>
    </location>
</feature>
<evidence type="ECO:0000313" key="4">
    <source>
        <dbReference type="EMBL" id="KKU97924.1"/>
    </source>
</evidence>
<organism evidence="4 5">
    <name type="scientific">Candidatus Amesbacteria bacterium GW2011_GWB1_48_13</name>
    <dbReference type="NCBI Taxonomy" id="1618362"/>
    <lineage>
        <taxon>Bacteria</taxon>
        <taxon>Candidatus Amesiibacteriota</taxon>
    </lineage>
</organism>
<comment type="caution">
    <text evidence="4">The sequence shown here is derived from an EMBL/GenBank/DDBJ whole genome shotgun (WGS) entry which is preliminary data.</text>
</comment>
<dbReference type="AlphaFoldDB" id="A0A0G1UUL4"/>
<evidence type="ECO:0000256" key="2">
    <source>
        <dbReference type="PIRSR" id="PIRSR640198-2"/>
    </source>
</evidence>
<dbReference type="PANTHER" id="PTHR13504">
    <property type="entry name" value="FIDO DOMAIN-CONTAINING PROTEIN DDB_G0283145"/>
    <property type="match status" value="1"/>
</dbReference>
<dbReference type="PROSITE" id="PS51459">
    <property type="entry name" value="FIDO"/>
    <property type="match status" value="1"/>
</dbReference>
<evidence type="ECO:0000259" key="3">
    <source>
        <dbReference type="PROSITE" id="PS51459"/>
    </source>
</evidence>
<keyword evidence="2" id="KW-0067">ATP-binding</keyword>
<evidence type="ECO:0000313" key="5">
    <source>
        <dbReference type="Proteomes" id="UP000034694"/>
    </source>
</evidence>
<gene>
    <name evidence="4" type="ORF">UY28_C0011G0014</name>
</gene>
<evidence type="ECO:0000256" key="1">
    <source>
        <dbReference type="PIRSR" id="PIRSR640198-1"/>
    </source>
</evidence>
<dbReference type="InterPro" id="IPR003812">
    <property type="entry name" value="Fido"/>
</dbReference>
<dbReference type="SUPFAM" id="SSF140931">
    <property type="entry name" value="Fic-like"/>
    <property type="match status" value="1"/>
</dbReference>